<dbReference type="Proteomes" id="UP000053237">
    <property type="component" value="Unassembled WGS sequence"/>
</dbReference>
<proteinExistence type="predicted"/>
<name>A0A024GFT3_9STRA</name>
<dbReference type="InParanoid" id="A0A024GFT3"/>
<keyword evidence="2" id="KW-1185">Reference proteome</keyword>
<protein>
    <submittedName>
        <fullName evidence="1">Uncharacterized protein</fullName>
    </submittedName>
</protein>
<sequence length="52" mass="5914">MTLLAIQLGEKNKQLCKGQNSELRLRAAPAPLQTEHFRLDHNTIIESTERAQ</sequence>
<dbReference type="AlphaFoldDB" id="A0A024GFT3"/>
<gene>
    <name evidence="1" type="ORF">BN9_064490</name>
</gene>
<organism evidence="1 2">
    <name type="scientific">Albugo candida</name>
    <dbReference type="NCBI Taxonomy" id="65357"/>
    <lineage>
        <taxon>Eukaryota</taxon>
        <taxon>Sar</taxon>
        <taxon>Stramenopiles</taxon>
        <taxon>Oomycota</taxon>
        <taxon>Peronosporomycetes</taxon>
        <taxon>Albuginales</taxon>
        <taxon>Albuginaceae</taxon>
        <taxon>Albugo</taxon>
    </lineage>
</organism>
<dbReference type="EMBL" id="CAIX01000100">
    <property type="protein sequence ID" value="CCI45552.1"/>
    <property type="molecule type" value="Genomic_DNA"/>
</dbReference>
<reference evidence="1 2" key="1">
    <citation type="submission" date="2012-05" db="EMBL/GenBank/DDBJ databases">
        <title>Recombination and specialization in a pathogen metapopulation.</title>
        <authorList>
            <person name="Gardiner A."/>
            <person name="Kemen E."/>
            <person name="Schultz-Larsen T."/>
            <person name="MacLean D."/>
            <person name="Van Oosterhout C."/>
            <person name="Jones J.D.G."/>
        </authorList>
    </citation>
    <scope>NUCLEOTIDE SEQUENCE [LARGE SCALE GENOMIC DNA]</scope>
    <source>
        <strain evidence="1 2">Ac Nc2</strain>
    </source>
</reference>
<evidence type="ECO:0000313" key="1">
    <source>
        <dbReference type="EMBL" id="CCI45552.1"/>
    </source>
</evidence>
<comment type="caution">
    <text evidence="1">The sequence shown here is derived from an EMBL/GenBank/DDBJ whole genome shotgun (WGS) entry which is preliminary data.</text>
</comment>
<evidence type="ECO:0000313" key="2">
    <source>
        <dbReference type="Proteomes" id="UP000053237"/>
    </source>
</evidence>
<accession>A0A024GFT3</accession>